<dbReference type="PANTHER" id="PTHR36688">
    <property type="entry name" value="ENDO/EXONUCLEASE/PHOSPHATASE DOMAIN-CONTAINING PROTEIN"/>
    <property type="match status" value="1"/>
</dbReference>
<dbReference type="EMBL" id="BMAV01007850">
    <property type="protein sequence ID" value="GFY51020.1"/>
    <property type="molecule type" value="Genomic_DNA"/>
</dbReference>
<protein>
    <submittedName>
        <fullName evidence="1">Reverse transcriptase domain-containing protein</fullName>
    </submittedName>
</protein>
<accession>A0A8X6XCF8</accession>
<dbReference type="GO" id="GO:0003964">
    <property type="term" value="F:RNA-directed DNA polymerase activity"/>
    <property type="evidence" value="ECO:0007669"/>
    <property type="project" value="UniProtKB-KW"/>
</dbReference>
<organism evidence="1 2">
    <name type="scientific">Trichonephila inaurata madagascariensis</name>
    <dbReference type="NCBI Taxonomy" id="2747483"/>
    <lineage>
        <taxon>Eukaryota</taxon>
        <taxon>Metazoa</taxon>
        <taxon>Ecdysozoa</taxon>
        <taxon>Arthropoda</taxon>
        <taxon>Chelicerata</taxon>
        <taxon>Arachnida</taxon>
        <taxon>Araneae</taxon>
        <taxon>Araneomorphae</taxon>
        <taxon>Entelegynae</taxon>
        <taxon>Araneoidea</taxon>
        <taxon>Nephilidae</taxon>
        <taxon>Trichonephila</taxon>
        <taxon>Trichonephila inaurata</taxon>
    </lineage>
</organism>
<dbReference type="AlphaFoldDB" id="A0A8X6XCF8"/>
<gene>
    <name evidence="1" type="primary">DDZ39_07810</name>
    <name evidence="1" type="ORF">TNIN_230341</name>
</gene>
<keyword evidence="1" id="KW-0548">Nucleotidyltransferase</keyword>
<evidence type="ECO:0000313" key="2">
    <source>
        <dbReference type="Proteomes" id="UP000886998"/>
    </source>
</evidence>
<proteinExistence type="predicted"/>
<dbReference type="Proteomes" id="UP000886998">
    <property type="component" value="Unassembled WGS sequence"/>
</dbReference>
<keyword evidence="2" id="KW-1185">Reference proteome</keyword>
<reference evidence="1" key="1">
    <citation type="submission" date="2020-08" db="EMBL/GenBank/DDBJ databases">
        <title>Multicomponent nature underlies the extraordinary mechanical properties of spider dragline silk.</title>
        <authorList>
            <person name="Kono N."/>
            <person name="Nakamura H."/>
            <person name="Mori M."/>
            <person name="Yoshida Y."/>
            <person name="Ohtoshi R."/>
            <person name="Malay A.D."/>
            <person name="Moran D.A.P."/>
            <person name="Tomita M."/>
            <person name="Numata K."/>
            <person name="Arakawa K."/>
        </authorList>
    </citation>
    <scope>NUCLEOTIDE SEQUENCE</scope>
</reference>
<dbReference type="PANTHER" id="PTHR36688:SF1">
    <property type="entry name" value="ENDONUCLEASE_EXONUCLEASE_PHOSPHATASE DOMAIN-CONTAINING PROTEIN"/>
    <property type="match status" value="1"/>
</dbReference>
<keyword evidence="1" id="KW-0808">Transferase</keyword>
<evidence type="ECO:0000313" key="1">
    <source>
        <dbReference type="EMBL" id="GFY51020.1"/>
    </source>
</evidence>
<keyword evidence="1" id="KW-0695">RNA-directed DNA polymerase</keyword>
<comment type="caution">
    <text evidence="1">The sequence shown here is derived from an EMBL/GenBank/DDBJ whole genome shotgun (WGS) entry which is preliminary data.</text>
</comment>
<sequence>MPKSLRGGSPLLDSNGNEVEDLLLDLNLSTLNTGEITYLSKSNGATSAIDITAIDLQHIAEWRVVMSAIIPIITIINLEVEPAPQNNNSWNFRKANWDKFTDDLDSYCSQITDFNNLEILVQSFNRGVQKVAKLSIPRRKRRNDWMPYWKDHNIDALIHERDSACNDLENNNVENRRKFDDICHKAEEEIAACKREKLADFCGILDPRKDSQHWNVINVLNSRSTQVNNRPTSLFQMDINAKMI</sequence>
<dbReference type="OrthoDB" id="6437273at2759"/>
<name>A0A8X6XCF8_9ARAC</name>
<dbReference type="InterPro" id="IPR052560">
    <property type="entry name" value="RdDP_mobile_element"/>
</dbReference>